<protein>
    <submittedName>
        <fullName evidence="1">Uncharacterized protein</fullName>
    </submittedName>
</protein>
<keyword evidence="2" id="KW-1185">Reference proteome</keyword>
<organism evidence="1 2">
    <name type="scientific">Cardiocondyla obscurior</name>
    <dbReference type="NCBI Taxonomy" id="286306"/>
    <lineage>
        <taxon>Eukaryota</taxon>
        <taxon>Metazoa</taxon>
        <taxon>Ecdysozoa</taxon>
        <taxon>Arthropoda</taxon>
        <taxon>Hexapoda</taxon>
        <taxon>Insecta</taxon>
        <taxon>Pterygota</taxon>
        <taxon>Neoptera</taxon>
        <taxon>Endopterygota</taxon>
        <taxon>Hymenoptera</taxon>
        <taxon>Apocrita</taxon>
        <taxon>Aculeata</taxon>
        <taxon>Formicoidea</taxon>
        <taxon>Formicidae</taxon>
        <taxon>Myrmicinae</taxon>
        <taxon>Cardiocondyla</taxon>
    </lineage>
</organism>
<name>A0AAW2H060_9HYME</name>
<evidence type="ECO:0000313" key="2">
    <source>
        <dbReference type="Proteomes" id="UP001430953"/>
    </source>
</evidence>
<dbReference type="Proteomes" id="UP001430953">
    <property type="component" value="Unassembled WGS sequence"/>
</dbReference>
<dbReference type="EMBL" id="JADYXP020000001">
    <property type="protein sequence ID" value="KAL0132798.1"/>
    <property type="molecule type" value="Genomic_DNA"/>
</dbReference>
<dbReference type="AlphaFoldDB" id="A0AAW2H060"/>
<sequence>MYICANNFYQTTTLRNVFYSSCWIYKYNLTRCREWMKKREVIFRSAKRSVKRTGRSHGGICDA</sequence>
<reference evidence="1 2" key="1">
    <citation type="submission" date="2023-03" db="EMBL/GenBank/DDBJ databases">
        <title>High recombination rates correlate with genetic variation in Cardiocondyla obscurior ants.</title>
        <authorList>
            <person name="Errbii M."/>
        </authorList>
    </citation>
    <scope>NUCLEOTIDE SEQUENCE [LARGE SCALE GENOMIC DNA]</scope>
    <source>
        <strain evidence="1">Alpha-2009</strain>
        <tissue evidence="1">Whole body</tissue>
    </source>
</reference>
<gene>
    <name evidence="1" type="ORF">PUN28_000485</name>
</gene>
<comment type="caution">
    <text evidence="1">The sequence shown here is derived from an EMBL/GenBank/DDBJ whole genome shotgun (WGS) entry which is preliminary data.</text>
</comment>
<proteinExistence type="predicted"/>
<accession>A0AAW2H060</accession>
<evidence type="ECO:0000313" key="1">
    <source>
        <dbReference type="EMBL" id="KAL0132798.1"/>
    </source>
</evidence>